<evidence type="ECO:0000256" key="1">
    <source>
        <dbReference type="ARBA" id="ARBA00007625"/>
    </source>
</evidence>
<evidence type="ECO:0000313" key="7">
    <source>
        <dbReference type="EMBL" id="WWD22770.1"/>
    </source>
</evidence>
<protein>
    <recommendedName>
        <fullName evidence="5">WD repeat-containing protein</fullName>
    </recommendedName>
</protein>
<dbReference type="InterPro" id="IPR036322">
    <property type="entry name" value="WD40_repeat_dom_sf"/>
</dbReference>
<feature type="region of interest" description="Disordered" evidence="6">
    <location>
        <begin position="296"/>
        <end position="374"/>
    </location>
</feature>
<dbReference type="PIRSF" id="PIRSF038169">
    <property type="entry name" value="WD_repeat_p55"/>
    <property type="match status" value="1"/>
</dbReference>
<keyword evidence="3" id="KW-0677">Repeat</keyword>
<proteinExistence type="inferred from homology"/>
<dbReference type="Pfam" id="PF24796">
    <property type="entry name" value="WDR55"/>
    <property type="match status" value="1"/>
</dbReference>
<dbReference type="Proteomes" id="UP000322225">
    <property type="component" value="Chromosome 14"/>
</dbReference>
<evidence type="ECO:0000256" key="6">
    <source>
        <dbReference type="SAM" id="MobiDB-lite"/>
    </source>
</evidence>
<evidence type="ECO:0000313" key="8">
    <source>
        <dbReference type="Proteomes" id="UP000322225"/>
    </source>
</evidence>
<sequence>MPDIKLRNQPFDLSFHPNESVLYASLLTGEIKAWRYDDETGSTSSAWSVRPSKRTARSVVVEEGGANVWVGGKSGALFQLNAATGDMVQERDEAHDVPINRVFCVNPNLIATGDDDGVIKLWDPRQPEALRSYNQHFDYISDFVYFDDKRQLVTTSGDGHLSVIDIRSNKATPLSVSGDQEDELLSIVPIKGGTKAVVGSGLGILSIWNRKQGWGDCVDRIPGHPASIDAIAPLTDDIIATGSEDGMIRVMQVLPHKFLGVIATHEEYPIERIKLDRNRKWLGSVSHDECLKLTDVEDLFEESDGEDEDEDAEMEDGEEDKEDEEEGEGEGEADSDSDSDAEPTVKKMRKNKGGMGDMGRTQAQNDNDDFFADL</sequence>
<organism evidence="7 8">
    <name type="scientific">Kwoniella shandongensis</name>
    <dbReference type="NCBI Taxonomy" id="1734106"/>
    <lineage>
        <taxon>Eukaryota</taxon>
        <taxon>Fungi</taxon>
        <taxon>Dikarya</taxon>
        <taxon>Basidiomycota</taxon>
        <taxon>Agaricomycotina</taxon>
        <taxon>Tremellomycetes</taxon>
        <taxon>Tremellales</taxon>
        <taxon>Cryptococcaceae</taxon>
        <taxon>Kwoniella</taxon>
    </lineage>
</organism>
<dbReference type="AlphaFoldDB" id="A0A5M6C2F6"/>
<dbReference type="EMBL" id="CP144064">
    <property type="protein sequence ID" value="WWD22770.1"/>
    <property type="molecule type" value="Genomic_DNA"/>
</dbReference>
<dbReference type="InterPro" id="IPR017422">
    <property type="entry name" value="WDR55"/>
</dbReference>
<dbReference type="OrthoDB" id="2288928at2759"/>
<keyword evidence="8" id="KW-1185">Reference proteome</keyword>
<dbReference type="PROSITE" id="PS50082">
    <property type="entry name" value="WD_REPEATS_2"/>
    <property type="match status" value="1"/>
</dbReference>
<reference evidence="7" key="1">
    <citation type="submission" date="2017-08" db="EMBL/GenBank/DDBJ databases">
        <authorList>
            <person name="Cuomo C."/>
            <person name="Billmyre B."/>
            <person name="Heitman J."/>
        </authorList>
    </citation>
    <scope>NUCLEOTIDE SEQUENCE</scope>
    <source>
        <strain evidence="7">CBS 12478</strain>
    </source>
</reference>
<name>A0A5M6C2F6_9TREE</name>
<dbReference type="InterPro" id="IPR050505">
    <property type="entry name" value="WDR55/POC1"/>
</dbReference>
<dbReference type="InterPro" id="IPR015943">
    <property type="entry name" value="WD40/YVTN_repeat-like_dom_sf"/>
</dbReference>
<reference evidence="7" key="2">
    <citation type="submission" date="2024-01" db="EMBL/GenBank/DDBJ databases">
        <title>Comparative genomics of Cryptococcus and Kwoniella reveals pathogenesis evolution and contrasting modes of karyotype evolution via chromosome fusion or intercentromeric recombination.</title>
        <authorList>
            <person name="Coelho M.A."/>
            <person name="David-Palma M."/>
            <person name="Shea T."/>
            <person name="Bowers K."/>
            <person name="McGinley-Smith S."/>
            <person name="Mohammad A.W."/>
            <person name="Gnirke A."/>
            <person name="Yurkov A.M."/>
            <person name="Nowrousian M."/>
            <person name="Sun S."/>
            <person name="Cuomo C.A."/>
            <person name="Heitman J."/>
        </authorList>
    </citation>
    <scope>NUCLEOTIDE SEQUENCE</scope>
    <source>
        <strain evidence="7">CBS 12478</strain>
    </source>
</reference>
<dbReference type="SUPFAM" id="SSF50978">
    <property type="entry name" value="WD40 repeat-like"/>
    <property type="match status" value="1"/>
</dbReference>
<dbReference type="RefSeq" id="XP_031862132.1">
    <property type="nucleotide sequence ID" value="XM_032003719.1"/>
</dbReference>
<feature type="compositionally biased region" description="Acidic residues" evidence="6">
    <location>
        <begin position="296"/>
        <end position="341"/>
    </location>
</feature>
<keyword evidence="2 5" id="KW-0853">WD repeat</keyword>
<evidence type="ECO:0000256" key="5">
    <source>
        <dbReference type="PIRNR" id="PIRNR038169"/>
    </source>
</evidence>
<evidence type="ECO:0000256" key="2">
    <source>
        <dbReference type="ARBA" id="ARBA00022574"/>
    </source>
</evidence>
<dbReference type="GO" id="GO:0005730">
    <property type="term" value="C:nucleolus"/>
    <property type="evidence" value="ECO:0007669"/>
    <property type="project" value="UniProtKB-SubCell"/>
</dbReference>
<dbReference type="PANTHER" id="PTHR44019:SF20">
    <property type="entry name" value="WD REPEAT-CONTAINING PROTEIN 55"/>
    <property type="match status" value="1"/>
</dbReference>
<dbReference type="KEGG" id="ksn:43587845"/>
<comment type="subcellular location">
    <subcellularLocation>
        <location evidence="5">Nucleus</location>
        <location evidence="5">Nucleolus</location>
    </subcellularLocation>
</comment>
<dbReference type="Gene3D" id="2.130.10.10">
    <property type="entry name" value="YVTN repeat-like/Quinoprotein amine dehydrogenase"/>
    <property type="match status" value="1"/>
</dbReference>
<dbReference type="GeneID" id="43587845"/>
<evidence type="ECO:0000256" key="3">
    <source>
        <dbReference type="ARBA" id="ARBA00022737"/>
    </source>
</evidence>
<gene>
    <name evidence="7" type="ORF">CI109_107263</name>
</gene>
<dbReference type="InterPro" id="IPR001680">
    <property type="entry name" value="WD40_rpt"/>
</dbReference>
<accession>A0A5M6C2F6</accession>
<dbReference type="PANTHER" id="PTHR44019">
    <property type="entry name" value="WD REPEAT-CONTAINING PROTEIN 55"/>
    <property type="match status" value="1"/>
</dbReference>
<evidence type="ECO:0000256" key="4">
    <source>
        <dbReference type="ARBA" id="ARBA00023242"/>
    </source>
</evidence>
<dbReference type="SMART" id="SM00320">
    <property type="entry name" value="WD40"/>
    <property type="match status" value="5"/>
</dbReference>
<keyword evidence="4 5" id="KW-0539">Nucleus</keyword>
<comment type="similarity">
    <text evidence="1 5">Belongs to the WD repeat WDR55 family.</text>
</comment>